<gene>
    <name evidence="2" type="ORF">EI982_14585</name>
</gene>
<keyword evidence="1" id="KW-1133">Transmembrane helix</keyword>
<dbReference type="KEGG" id="hra:EI982_14585"/>
<proteinExistence type="predicted"/>
<reference evidence="2 3" key="1">
    <citation type="submission" date="2018-12" db="EMBL/GenBank/DDBJ databases">
        <title>Complete genome sequence of Haloplanus rallus MBLA0036.</title>
        <authorList>
            <person name="Nam Y.-d."/>
            <person name="Kang J."/>
            <person name="Chung W.-H."/>
            <person name="Park Y.S."/>
        </authorList>
    </citation>
    <scope>NUCLEOTIDE SEQUENCE [LARGE SCALE GENOMIC DNA]</scope>
    <source>
        <strain evidence="2 3">MBLA0036</strain>
    </source>
</reference>
<evidence type="ECO:0000313" key="2">
    <source>
        <dbReference type="EMBL" id="QGX95924.1"/>
    </source>
</evidence>
<keyword evidence="1" id="KW-0812">Transmembrane</keyword>
<organism evidence="2 3">
    <name type="scientific">Haloplanus rallus</name>
    <dbReference type="NCBI Taxonomy" id="1816183"/>
    <lineage>
        <taxon>Archaea</taxon>
        <taxon>Methanobacteriati</taxon>
        <taxon>Methanobacteriota</taxon>
        <taxon>Stenosarchaea group</taxon>
        <taxon>Halobacteria</taxon>
        <taxon>Halobacteriales</taxon>
        <taxon>Haloferacaceae</taxon>
        <taxon>Haloplanus</taxon>
    </lineage>
</organism>
<keyword evidence="3" id="KW-1185">Reference proteome</keyword>
<protein>
    <submittedName>
        <fullName evidence="2">Uncharacterized protein</fullName>
    </submittedName>
</protein>
<feature type="transmembrane region" description="Helical" evidence="1">
    <location>
        <begin position="48"/>
        <end position="73"/>
    </location>
</feature>
<dbReference type="GeneID" id="43370797"/>
<sequence>MVIVLAVAAYSDLKARFVSRVRLGYQLAESAFEAEDRRSLRRANRAQAGNLVSVVVGVAVAVIVGVGVAIPIVNDVIQQSNMSGITATIVGFIPVMLGVLIFVATVGPIMRRS</sequence>
<dbReference type="Proteomes" id="UP000428325">
    <property type="component" value="Chromosome"/>
</dbReference>
<name>A0A6B9FB81_9EURY</name>
<accession>A0A6B9FB81</accession>
<dbReference type="AlphaFoldDB" id="A0A6B9FB81"/>
<evidence type="ECO:0000256" key="1">
    <source>
        <dbReference type="SAM" id="Phobius"/>
    </source>
</evidence>
<dbReference type="RefSeq" id="WP_157690383.1">
    <property type="nucleotide sequence ID" value="NZ_CP034345.1"/>
</dbReference>
<dbReference type="EMBL" id="CP034345">
    <property type="protein sequence ID" value="QGX95924.1"/>
    <property type="molecule type" value="Genomic_DNA"/>
</dbReference>
<keyword evidence="1" id="KW-0472">Membrane</keyword>
<feature type="transmembrane region" description="Helical" evidence="1">
    <location>
        <begin position="85"/>
        <end position="110"/>
    </location>
</feature>
<evidence type="ECO:0000313" key="3">
    <source>
        <dbReference type="Proteomes" id="UP000428325"/>
    </source>
</evidence>
<dbReference type="OrthoDB" id="383842at2157"/>